<keyword evidence="4 10" id="KW-0812">Transmembrane</keyword>
<dbReference type="Gene3D" id="1.10.287.3510">
    <property type="match status" value="1"/>
</dbReference>
<keyword evidence="7" id="KW-0520">NAD</keyword>
<geneLocation type="mitochondrion" evidence="11"/>
<evidence type="ECO:0000313" key="11">
    <source>
        <dbReference type="EMBL" id="APB92057.1"/>
    </source>
</evidence>
<evidence type="ECO:0000256" key="3">
    <source>
        <dbReference type="ARBA" id="ARBA00016612"/>
    </source>
</evidence>
<organism evidence="11">
    <name type="scientific">Montfortula punctata</name>
    <dbReference type="NCBI Taxonomy" id="1906930"/>
    <lineage>
        <taxon>Eukaryota</taxon>
        <taxon>Metazoa</taxon>
        <taxon>Spiralia</taxon>
        <taxon>Lophotrochozoa</taxon>
        <taxon>Mollusca</taxon>
        <taxon>Gastropoda</taxon>
        <taxon>Vetigastropoda</taxon>
        <taxon>Lepetellida</taxon>
        <taxon>Fissurelloidea</taxon>
        <taxon>Fissurellidae</taxon>
        <taxon>Montfortula</taxon>
    </lineage>
</organism>
<name>A0A1J0CYH4_9VEST</name>
<evidence type="ECO:0000256" key="2">
    <source>
        <dbReference type="ARBA" id="ARBA00010519"/>
    </source>
</evidence>
<evidence type="ECO:0000256" key="10">
    <source>
        <dbReference type="SAM" id="Phobius"/>
    </source>
</evidence>
<comment type="similarity">
    <text evidence="2">Belongs to the complex I subunit 4L family.</text>
</comment>
<comment type="subcellular location">
    <subcellularLocation>
        <location evidence="1">Membrane</location>
        <topology evidence="1">Multi-pass membrane protein</topology>
    </subcellularLocation>
</comment>
<keyword evidence="5" id="KW-1278">Translocase</keyword>
<evidence type="ECO:0000256" key="5">
    <source>
        <dbReference type="ARBA" id="ARBA00022967"/>
    </source>
</evidence>
<dbReference type="InterPro" id="IPR039428">
    <property type="entry name" value="NUOK/Mnh_C1-like"/>
</dbReference>
<evidence type="ECO:0000256" key="7">
    <source>
        <dbReference type="ARBA" id="ARBA00023027"/>
    </source>
</evidence>
<keyword evidence="8 10" id="KW-0472">Membrane</keyword>
<keyword evidence="11" id="KW-0496">Mitochondrion</keyword>
<protein>
    <recommendedName>
        <fullName evidence="3">NADH-ubiquinone oxidoreductase chain 4L</fullName>
    </recommendedName>
    <alternativeName>
        <fullName evidence="9">NADH dehydrogenase subunit 4L</fullName>
    </alternativeName>
</protein>
<keyword evidence="6 10" id="KW-1133">Transmembrane helix</keyword>
<feature type="transmembrane region" description="Helical" evidence="10">
    <location>
        <begin position="5"/>
        <end position="24"/>
    </location>
</feature>
<evidence type="ECO:0000256" key="1">
    <source>
        <dbReference type="ARBA" id="ARBA00004141"/>
    </source>
</evidence>
<sequence length="98" mass="10902">MDSIAFFCSLITVCAIMSIISVFLQYKHLLMVLINLEVLLLALFILTLMHSWSSFESHACLILITMGVCEASLGLATLVTLIRTHGNDYVHSMSVHKC</sequence>
<gene>
    <name evidence="11" type="primary">ND4L</name>
</gene>
<evidence type="ECO:0000256" key="4">
    <source>
        <dbReference type="ARBA" id="ARBA00022692"/>
    </source>
</evidence>
<dbReference type="Pfam" id="PF00420">
    <property type="entry name" value="Oxidored_q2"/>
    <property type="match status" value="1"/>
</dbReference>
<reference evidence="11" key="1">
    <citation type="journal article" date="2016" name="J. Molluscan Stud.">
        <title>Eight new mitogenomes for exploring the phylogeny and classification of Vetigastropoda.</title>
        <authorList>
            <person name="Lee H."/>
            <person name="Samadi S."/>
            <person name="Puillandre N."/>
            <person name="Tsai M.-H."/>
            <person name="Dai C.-F."/>
            <person name="Chen W.-J."/>
        </authorList>
    </citation>
    <scope>NUCLEOTIDE SEQUENCE</scope>
</reference>
<dbReference type="AlphaFoldDB" id="A0A1J0CYH4"/>
<feature type="transmembrane region" description="Helical" evidence="10">
    <location>
        <begin position="30"/>
        <end position="49"/>
    </location>
</feature>
<evidence type="ECO:0000256" key="9">
    <source>
        <dbReference type="ARBA" id="ARBA00031586"/>
    </source>
</evidence>
<dbReference type="GO" id="GO:0016020">
    <property type="term" value="C:membrane"/>
    <property type="evidence" value="ECO:0007669"/>
    <property type="project" value="UniProtKB-SubCell"/>
</dbReference>
<feature type="transmembrane region" description="Helical" evidence="10">
    <location>
        <begin position="61"/>
        <end position="82"/>
    </location>
</feature>
<evidence type="ECO:0000256" key="8">
    <source>
        <dbReference type="ARBA" id="ARBA00023136"/>
    </source>
</evidence>
<accession>A0A1J0CYH4</accession>
<dbReference type="EMBL" id="KX298889">
    <property type="protein sequence ID" value="APB92057.1"/>
    <property type="molecule type" value="Genomic_DNA"/>
</dbReference>
<proteinExistence type="inferred from homology"/>
<evidence type="ECO:0000256" key="6">
    <source>
        <dbReference type="ARBA" id="ARBA00022989"/>
    </source>
</evidence>